<proteinExistence type="predicted"/>
<evidence type="ECO:0000313" key="1">
    <source>
        <dbReference type="EMBL" id="OMJ14493.1"/>
    </source>
</evidence>
<keyword evidence="2" id="KW-1185">Reference proteome</keyword>
<accession>A0A1R1XIT6</accession>
<gene>
    <name evidence="1" type="ORF">AYI70_g7834</name>
</gene>
<evidence type="ECO:0000313" key="2">
    <source>
        <dbReference type="Proteomes" id="UP000187283"/>
    </source>
</evidence>
<dbReference type="EMBL" id="LSSN01003043">
    <property type="protein sequence ID" value="OMJ14493.1"/>
    <property type="molecule type" value="Genomic_DNA"/>
</dbReference>
<reference evidence="1 2" key="1">
    <citation type="submission" date="2017-01" db="EMBL/GenBank/DDBJ databases">
        <authorList>
            <person name="Mah S.A."/>
            <person name="Swanson W.J."/>
            <person name="Moy G.W."/>
            <person name="Vacquier V.D."/>
        </authorList>
    </citation>
    <scope>NUCLEOTIDE SEQUENCE [LARGE SCALE GENOMIC DNA]</scope>
    <source>
        <strain evidence="1 2">GSMNP</strain>
    </source>
</reference>
<protein>
    <submittedName>
        <fullName evidence="1">Uncharacterized protein</fullName>
    </submittedName>
</protein>
<dbReference type="AlphaFoldDB" id="A0A1R1XIT6"/>
<organism evidence="1 2">
    <name type="scientific">Smittium culicis</name>
    <dbReference type="NCBI Taxonomy" id="133412"/>
    <lineage>
        <taxon>Eukaryota</taxon>
        <taxon>Fungi</taxon>
        <taxon>Fungi incertae sedis</taxon>
        <taxon>Zoopagomycota</taxon>
        <taxon>Kickxellomycotina</taxon>
        <taxon>Harpellomycetes</taxon>
        <taxon>Harpellales</taxon>
        <taxon>Legeriomycetaceae</taxon>
        <taxon>Smittium</taxon>
    </lineage>
</organism>
<comment type="caution">
    <text evidence="1">The sequence shown here is derived from an EMBL/GenBank/DDBJ whole genome shotgun (WGS) entry which is preliminary data.</text>
</comment>
<name>A0A1R1XIT6_9FUNG</name>
<sequence length="88" mass="10029">MKSKSTGLSPAEMLFGFKMRTPSSWGAPTEEYEYEKQNLGIDRIFKVKNQEKILYYRDLAPIELSVEESIYKSIERTEEVGSQTGGSV</sequence>
<dbReference type="Proteomes" id="UP000187283">
    <property type="component" value="Unassembled WGS sequence"/>
</dbReference>